<sequence>AAPVQTMAPTVPATAEPLIASLSTASATPEREAEAERPRPSDALLADYGAPVLPREPLAQAREQSLASSAATHVSVGSADAEDQRTQSTP</sequence>
<feature type="non-terminal residue" evidence="2">
    <location>
        <position position="1"/>
    </location>
</feature>
<dbReference type="RefSeq" id="WP_146092059.1">
    <property type="nucleotide sequence ID" value="NZ_MDEC01000105.1"/>
</dbReference>
<organism evidence="2 3">
    <name type="scientific">Xanthomonas codiaei</name>
    <dbReference type="NCBI Taxonomy" id="56463"/>
    <lineage>
        <taxon>Bacteria</taxon>
        <taxon>Pseudomonadati</taxon>
        <taxon>Pseudomonadota</taxon>
        <taxon>Gammaproteobacteria</taxon>
        <taxon>Lysobacterales</taxon>
        <taxon>Lysobacteraceae</taxon>
        <taxon>Xanthomonas</taxon>
    </lineage>
</organism>
<protein>
    <submittedName>
        <fullName evidence="2">Uncharacterized protein</fullName>
    </submittedName>
</protein>
<dbReference type="AlphaFoldDB" id="A0A2S7BYI1"/>
<feature type="non-terminal residue" evidence="2">
    <location>
        <position position="90"/>
    </location>
</feature>
<gene>
    <name evidence="2" type="ORF">XcodCFBP4690_22125</name>
</gene>
<dbReference type="OrthoDB" id="6053162at2"/>
<evidence type="ECO:0000256" key="1">
    <source>
        <dbReference type="SAM" id="MobiDB-lite"/>
    </source>
</evidence>
<reference evidence="2 3" key="1">
    <citation type="submission" date="2016-08" db="EMBL/GenBank/DDBJ databases">
        <authorList>
            <person name="Seilhamer J.J."/>
        </authorList>
    </citation>
    <scope>NUCLEOTIDE SEQUENCE [LARGE SCALE GENOMIC DNA]</scope>
    <source>
        <strain evidence="2 3">CFBP4690</strain>
    </source>
</reference>
<evidence type="ECO:0000313" key="2">
    <source>
        <dbReference type="EMBL" id="PPU54383.1"/>
    </source>
</evidence>
<comment type="caution">
    <text evidence="2">The sequence shown here is derived from an EMBL/GenBank/DDBJ whole genome shotgun (WGS) entry which is preliminary data.</text>
</comment>
<feature type="region of interest" description="Disordered" evidence="1">
    <location>
        <begin position="1"/>
        <end position="90"/>
    </location>
</feature>
<dbReference type="Proteomes" id="UP000237872">
    <property type="component" value="Unassembled WGS sequence"/>
</dbReference>
<feature type="compositionally biased region" description="Polar residues" evidence="1">
    <location>
        <begin position="62"/>
        <end position="72"/>
    </location>
</feature>
<feature type="compositionally biased region" description="Basic and acidic residues" evidence="1">
    <location>
        <begin position="29"/>
        <end position="40"/>
    </location>
</feature>
<evidence type="ECO:0000313" key="3">
    <source>
        <dbReference type="Proteomes" id="UP000237872"/>
    </source>
</evidence>
<accession>A0A2S7BYI1</accession>
<proteinExistence type="predicted"/>
<name>A0A2S7BYI1_9XANT</name>
<dbReference type="EMBL" id="MDEC01000105">
    <property type="protein sequence ID" value="PPU54383.1"/>
    <property type="molecule type" value="Genomic_DNA"/>
</dbReference>